<organism evidence="2 3">
    <name type="scientific">Rhodovulum sulfidophilum</name>
    <name type="common">Rhodobacter sulfidophilus</name>
    <dbReference type="NCBI Taxonomy" id="35806"/>
    <lineage>
        <taxon>Bacteria</taxon>
        <taxon>Pseudomonadati</taxon>
        <taxon>Pseudomonadota</taxon>
        <taxon>Alphaproteobacteria</taxon>
        <taxon>Rhodobacterales</taxon>
        <taxon>Paracoccaceae</taxon>
        <taxon>Rhodovulum</taxon>
    </lineage>
</organism>
<name>A0A2W5NCR8_RHOSU</name>
<dbReference type="EMBL" id="QFPW01000011">
    <property type="protein sequence ID" value="PZQ48515.1"/>
    <property type="molecule type" value="Genomic_DNA"/>
</dbReference>
<dbReference type="AlphaFoldDB" id="A0A2W5NCR8"/>
<evidence type="ECO:0000313" key="2">
    <source>
        <dbReference type="EMBL" id="PZQ48515.1"/>
    </source>
</evidence>
<feature type="chain" id="PRO_5015969989" evidence="1">
    <location>
        <begin position="28"/>
        <end position="190"/>
    </location>
</feature>
<keyword evidence="1" id="KW-0732">Signal</keyword>
<dbReference type="Proteomes" id="UP000249185">
    <property type="component" value="Unassembled WGS sequence"/>
</dbReference>
<reference evidence="2 3" key="1">
    <citation type="submission" date="2017-08" db="EMBL/GenBank/DDBJ databases">
        <title>Infants hospitalized years apart are colonized by the same room-sourced microbial strains.</title>
        <authorList>
            <person name="Brooks B."/>
            <person name="Olm M.R."/>
            <person name="Firek B.A."/>
            <person name="Baker R."/>
            <person name="Thomas B.C."/>
            <person name="Morowitz M.J."/>
            <person name="Banfield J.F."/>
        </authorList>
    </citation>
    <scope>NUCLEOTIDE SEQUENCE [LARGE SCALE GENOMIC DNA]</scope>
    <source>
        <strain evidence="2">S2_005_002_R2_34</strain>
    </source>
</reference>
<comment type="caution">
    <text evidence="2">The sequence shown here is derived from an EMBL/GenBank/DDBJ whole genome shotgun (WGS) entry which is preliminary data.</text>
</comment>
<feature type="signal peptide" evidence="1">
    <location>
        <begin position="1"/>
        <end position="27"/>
    </location>
</feature>
<protein>
    <submittedName>
        <fullName evidence="2">Uncharacterized protein</fullName>
    </submittedName>
</protein>
<sequence length="190" mass="20296">MRLRALGAALAALTAIGAALAPAAVFAQAPAAAETVPMPPANWLFVQTGQSFTSDGKTLTIHGVNPQTLMFTDRPQRMTGDASTAKFVSFWGEGKDDFEKDPPNATLSTGGADAEIAVVELTNPRLDGADLTYDIKPLSGAVPASGDAVSLFIDWWYGPGWHGWEHEPHPGGHCWVGYGGYLHCRPWWGY</sequence>
<evidence type="ECO:0000313" key="3">
    <source>
        <dbReference type="Proteomes" id="UP000249185"/>
    </source>
</evidence>
<accession>A0A2W5NCR8</accession>
<proteinExistence type="predicted"/>
<evidence type="ECO:0000256" key="1">
    <source>
        <dbReference type="SAM" id="SignalP"/>
    </source>
</evidence>
<gene>
    <name evidence="2" type="ORF">DI556_13695</name>
</gene>